<dbReference type="AlphaFoldDB" id="A0A9P8A6U2"/>
<keyword evidence="6 12" id="KW-0408">Iron</keyword>
<evidence type="ECO:0000313" key="15">
    <source>
        <dbReference type="Proteomes" id="UP000717515"/>
    </source>
</evidence>
<dbReference type="PANTHER" id="PTHR11108">
    <property type="entry name" value="FERROCHELATASE"/>
    <property type="match status" value="1"/>
</dbReference>
<evidence type="ECO:0000256" key="3">
    <source>
        <dbReference type="ARBA" id="ARBA00007718"/>
    </source>
</evidence>
<keyword evidence="11 12" id="KW-0627">Porphyrin biosynthesis</keyword>
<dbReference type="FunFam" id="3.40.50.1400:FF:000003">
    <property type="entry name" value="Ferrochelatase"/>
    <property type="match status" value="1"/>
</dbReference>
<protein>
    <recommendedName>
        <fullName evidence="12">Ferrochelatase</fullName>
        <ecNumber evidence="12">4.98.1.1</ecNumber>
    </recommendedName>
</protein>
<dbReference type="GO" id="GO:0006783">
    <property type="term" value="P:heme biosynthetic process"/>
    <property type="evidence" value="ECO:0007669"/>
    <property type="project" value="UniProtKB-UniRule"/>
</dbReference>
<dbReference type="PANTHER" id="PTHR11108:SF1">
    <property type="entry name" value="FERROCHELATASE, MITOCHONDRIAL"/>
    <property type="match status" value="1"/>
</dbReference>
<evidence type="ECO:0000256" key="13">
    <source>
        <dbReference type="SAM" id="MobiDB-lite"/>
    </source>
</evidence>
<keyword evidence="5" id="KW-0809">Transit peptide</keyword>
<evidence type="ECO:0000256" key="10">
    <source>
        <dbReference type="ARBA" id="ARBA00023239"/>
    </source>
</evidence>
<dbReference type="GO" id="GO:0004325">
    <property type="term" value="F:ferrochelatase activity"/>
    <property type="evidence" value="ECO:0007669"/>
    <property type="project" value="UniProtKB-UniRule"/>
</dbReference>
<accession>A0A9P8A6U2</accession>
<evidence type="ECO:0000256" key="8">
    <source>
        <dbReference type="ARBA" id="ARBA00023133"/>
    </source>
</evidence>
<evidence type="ECO:0000256" key="7">
    <source>
        <dbReference type="ARBA" id="ARBA00023128"/>
    </source>
</evidence>
<comment type="subcellular location">
    <subcellularLocation>
        <location evidence="1">Mitochondrion inner membrane</location>
        <topology evidence="1">Peripheral membrane protein</topology>
        <orientation evidence="1">Matrix side</orientation>
    </subcellularLocation>
</comment>
<evidence type="ECO:0000256" key="2">
    <source>
        <dbReference type="ARBA" id="ARBA00004943"/>
    </source>
</evidence>
<dbReference type="HAMAP" id="MF_00323">
    <property type="entry name" value="Ferrochelatase"/>
    <property type="match status" value="1"/>
</dbReference>
<evidence type="ECO:0000313" key="14">
    <source>
        <dbReference type="EMBL" id="KAG9324665.1"/>
    </source>
</evidence>
<evidence type="ECO:0000256" key="4">
    <source>
        <dbReference type="ARBA" id="ARBA00022792"/>
    </source>
</evidence>
<dbReference type="InterPro" id="IPR033659">
    <property type="entry name" value="Ferrochelatase_N"/>
</dbReference>
<comment type="function">
    <text evidence="12">Catalyzes the ferrous insertion into protoporphyrin IX.</text>
</comment>
<evidence type="ECO:0000256" key="1">
    <source>
        <dbReference type="ARBA" id="ARBA00004443"/>
    </source>
</evidence>
<comment type="similarity">
    <text evidence="3 12">Belongs to the ferrochelatase family.</text>
</comment>
<reference evidence="14" key="1">
    <citation type="submission" date="2021-07" db="EMBL/GenBank/DDBJ databases">
        <title>Draft genome of Mortierella alpina, strain LL118, isolated from an aspen leaf litter sample.</title>
        <authorList>
            <person name="Yang S."/>
            <person name="Vinatzer B.A."/>
        </authorList>
    </citation>
    <scope>NUCLEOTIDE SEQUENCE</scope>
    <source>
        <strain evidence="14">LL118</strain>
    </source>
</reference>
<dbReference type="NCBIfam" id="TIGR00109">
    <property type="entry name" value="hemH"/>
    <property type="match status" value="1"/>
</dbReference>
<sequence length="422" mass="47124">MFRSTRSVLQGTTSAASASWRQSLAHTRPSLRATCTRPTVSWMMRSHSTTAAAPVDSKESHKPKPKTGIVLMNLGGPATEDEVHDFLLRLFSDGDLIPLPFQKYAAQVIAKRRTPKIKEQYNQIGGGSPIRKWTTEQGTAMEKILDKISPETAPHKHYIAFRYAHPLTPETLEEMKADGVERAVAFTQYPQYSCSTTGSSMNELYRQLQEWDPERKMKWSVIDRWHNHSGLVQAVANHIEDGLAKYPAEKRDDVIILFSAHSLPMEIINKGDSYPSEVAATVDAVMKKLNYKNSYKLVWQSQVGPRPWLGPQTNKAILGLGEKGHNDQLLVPIAFTSDHVETLFELDLEYGEEAHEAGITGLTRAESLNADPVFIEAMADIVKGHLNQTASEGASPISKQFAIRCPGCTNETCKDTRDYFKQ</sequence>
<dbReference type="SUPFAM" id="SSF53800">
    <property type="entry name" value="Chelatase"/>
    <property type="match status" value="1"/>
</dbReference>
<dbReference type="InterPro" id="IPR033644">
    <property type="entry name" value="Ferrochelatase_C"/>
</dbReference>
<organism evidence="14 15">
    <name type="scientific">Mortierella alpina</name>
    <name type="common">Oleaginous fungus</name>
    <name type="synonym">Mortierella renispora</name>
    <dbReference type="NCBI Taxonomy" id="64518"/>
    <lineage>
        <taxon>Eukaryota</taxon>
        <taxon>Fungi</taxon>
        <taxon>Fungi incertae sedis</taxon>
        <taxon>Mucoromycota</taxon>
        <taxon>Mortierellomycotina</taxon>
        <taxon>Mortierellomycetes</taxon>
        <taxon>Mortierellales</taxon>
        <taxon>Mortierellaceae</taxon>
        <taxon>Mortierella</taxon>
    </lineage>
</organism>
<keyword evidence="7" id="KW-0496">Mitochondrion</keyword>
<keyword evidence="4 12" id="KW-0999">Mitochondrion inner membrane</keyword>
<dbReference type="EC" id="4.98.1.1" evidence="12"/>
<dbReference type="CDD" id="cd00419">
    <property type="entry name" value="Ferrochelatase_C"/>
    <property type="match status" value="1"/>
</dbReference>
<name>A0A9P8A6U2_MORAP</name>
<gene>
    <name evidence="14" type="ORF">KVV02_000342</name>
</gene>
<dbReference type="Pfam" id="PF00762">
    <property type="entry name" value="Ferrochelatase"/>
    <property type="match status" value="1"/>
</dbReference>
<comment type="catalytic activity">
    <reaction evidence="12">
        <text>heme b + 2 H(+) = protoporphyrin IX + Fe(2+)</text>
        <dbReference type="Rhea" id="RHEA:22584"/>
        <dbReference type="ChEBI" id="CHEBI:15378"/>
        <dbReference type="ChEBI" id="CHEBI:29033"/>
        <dbReference type="ChEBI" id="CHEBI:57306"/>
        <dbReference type="ChEBI" id="CHEBI:60344"/>
        <dbReference type="EC" id="4.98.1.1"/>
    </reaction>
</comment>
<comment type="pathway">
    <text evidence="2 12">Porphyrin-containing compound metabolism; protoheme biosynthesis; protoheme from protoporphyrin-IX: step 1/1.</text>
</comment>
<dbReference type="Gene3D" id="3.40.50.1400">
    <property type="match status" value="2"/>
</dbReference>
<evidence type="ECO:0000256" key="5">
    <source>
        <dbReference type="ARBA" id="ARBA00022946"/>
    </source>
</evidence>
<keyword evidence="8 12" id="KW-0350">Heme biosynthesis</keyword>
<evidence type="ECO:0000256" key="6">
    <source>
        <dbReference type="ARBA" id="ARBA00023004"/>
    </source>
</evidence>
<dbReference type="CDD" id="cd03411">
    <property type="entry name" value="Ferrochelatase_N"/>
    <property type="match status" value="1"/>
</dbReference>
<dbReference type="Proteomes" id="UP000717515">
    <property type="component" value="Unassembled WGS sequence"/>
</dbReference>
<evidence type="ECO:0000256" key="9">
    <source>
        <dbReference type="ARBA" id="ARBA00023136"/>
    </source>
</evidence>
<comment type="caution">
    <text evidence="14">The sequence shown here is derived from an EMBL/GenBank/DDBJ whole genome shotgun (WGS) entry which is preliminary data.</text>
</comment>
<keyword evidence="10 12" id="KW-0456">Lyase</keyword>
<evidence type="ECO:0000256" key="12">
    <source>
        <dbReference type="RuleBase" id="RU000607"/>
    </source>
</evidence>
<dbReference type="EMBL" id="JAIFTL010000060">
    <property type="protein sequence ID" value="KAG9324665.1"/>
    <property type="molecule type" value="Genomic_DNA"/>
</dbReference>
<evidence type="ECO:0000256" key="11">
    <source>
        <dbReference type="ARBA" id="ARBA00023244"/>
    </source>
</evidence>
<keyword evidence="9" id="KW-0472">Membrane</keyword>
<proteinExistence type="inferred from homology"/>
<dbReference type="InterPro" id="IPR019772">
    <property type="entry name" value="Ferrochelatase_AS"/>
</dbReference>
<feature type="region of interest" description="Disordered" evidence="13">
    <location>
        <begin position="37"/>
        <end position="65"/>
    </location>
</feature>
<dbReference type="PROSITE" id="PS00534">
    <property type="entry name" value="FERROCHELATASE"/>
    <property type="match status" value="1"/>
</dbReference>
<dbReference type="GO" id="GO:0005743">
    <property type="term" value="C:mitochondrial inner membrane"/>
    <property type="evidence" value="ECO:0007669"/>
    <property type="project" value="UniProtKB-SubCell"/>
</dbReference>
<dbReference type="InterPro" id="IPR001015">
    <property type="entry name" value="Ferrochelatase"/>
</dbReference>